<organism evidence="1">
    <name type="scientific">bioreactor metagenome</name>
    <dbReference type="NCBI Taxonomy" id="1076179"/>
    <lineage>
        <taxon>unclassified sequences</taxon>
        <taxon>metagenomes</taxon>
        <taxon>ecological metagenomes</taxon>
    </lineage>
</organism>
<sequence>MAEWIERFPRLRIDLTPGIELYENLSQTPAETRAFFLRFSDRIQYGTDIGGRAVLKETATELDEIESLRRVEILQHFLRGTGEREICADGHYLLGSAPFTLAGMGFDEELLKKIERENFLAFIGRRVPKKVCVSSLRRYLARLKCKLLAREKRAGIPADLRAVAFDLETLKQLHRLL</sequence>
<gene>
    <name evidence="1" type="ORF">SDC9_126663</name>
</gene>
<dbReference type="EMBL" id="VSSQ01029474">
    <property type="protein sequence ID" value="MPM79624.1"/>
    <property type="molecule type" value="Genomic_DNA"/>
</dbReference>
<dbReference type="AlphaFoldDB" id="A0A645CRV5"/>
<comment type="caution">
    <text evidence="1">The sequence shown here is derived from an EMBL/GenBank/DDBJ whole genome shotgun (WGS) entry which is preliminary data.</text>
</comment>
<protein>
    <submittedName>
        <fullName evidence="1">Uncharacterized protein</fullName>
    </submittedName>
</protein>
<name>A0A645CRV5_9ZZZZ</name>
<reference evidence="1" key="1">
    <citation type="submission" date="2019-08" db="EMBL/GenBank/DDBJ databases">
        <authorList>
            <person name="Kucharzyk K."/>
            <person name="Murdoch R.W."/>
            <person name="Higgins S."/>
            <person name="Loffler F."/>
        </authorList>
    </citation>
    <scope>NUCLEOTIDE SEQUENCE</scope>
</reference>
<accession>A0A645CRV5</accession>
<proteinExistence type="predicted"/>
<evidence type="ECO:0000313" key="1">
    <source>
        <dbReference type="EMBL" id="MPM79624.1"/>
    </source>
</evidence>